<evidence type="ECO:0000313" key="1">
    <source>
        <dbReference type="EMBL" id="KAK0703295.1"/>
    </source>
</evidence>
<dbReference type="AlphaFoldDB" id="A0AA40DHH1"/>
<evidence type="ECO:0000313" key="2">
    <source>
        <dbReference type="Proteomes" id="UP001172101"/>
    </source>
</evidence>
<comment type="caution">
    <text evidence="1">The sequence shown here is derived from an EMBL/GenBank/DDBJ whole genome shotgun (WGS) entry which is preliminary data.</text>
</comment>
<dbReference type="GeneID" id="85319137"/>
<protein>
    <submittedName>
        <fullName evidence="1">Uncharacterized protein</fullName>
    </submittedName>
</protein>
<reference evidence="1" key="1">
    <citation type="submission" date="2023-06" db="EMBL/GenBank/DDBJ databases">
        <title>Genome-scale phylogeny and comparative genomics of the fungal order Sordariales.</title>
        <authorList>
            <consortium name="Lawrence Berkeley National Laboratory"/>
            <person name="Hensen N."/>
            <person name="Bonometti L."/>
            <person name="Westerberg I."/>
            <person name="Brannstrom I.O."/>
            <person name="Guillou S."/>
            <person name="Cros-Aarteil S."/>
            <person name="Calhoun S."/>
            <person name="Haridas S."/>
            <person name="Kuo A."/>
            <person name="Mondo S."/>
            <person name="Pangilinan J."/>
            <person name="Riley R."/>
            <person name="LaButti K."/>
            <person name="Andreopoulos B."/>
            <person name="Lipzen A."/>
            <person name="Chen C."/>
            <person name="Yanf M."/>
            <person name="Daum C."/>
            <person name="Ng V."/>
            <person name="Clum A."/>
            <person name="Steindorff A."/>
            <person name="Ohm R."/>
            <person name="Martin F."/>
            <person name="Silar P."/>
            <person name="Natvig D."/>
            <person name="Lalanne C."/>
            <person name="Gautier V."/>
            <person name="Ament-velasquez S.L."/>
            <person name="Kruys A."/>
            <person name="Hutchinson M.I."/>
            <person name="Powell A.J."/>
            <person name="Barry K."/>
            <person name="Miller A.N."/>
            <person name="Grigoriev I.V."/>
            <person name="Debuchy R."/>
            <person name="Gladieux P."/>
            <person name="Thoren M.H."/>
            <person name="Johannesson H."/>
        </authorList>
    </citation>
    <scope>NUCLEOTIDE SEQUENCE</scope>
    <source>
        <strain evidence="1">SMH2392-1A</strain>
    </source>
</reference>
<sequence length="117" mass="13047">GMIPFVDPAVYRGSVTKLAAQVRDIAVMHFKLPGSLPHTDTHALCGINHYEAVNDAIHTYTELSGDVVRQLKVRSHKSGAFTEEMFLCLNDLENDAALGEIEDLRDDPVHYQQHGFE</sequence>
<dbReference type="EMBL" id="JAUIRO010000008">
    <property type="protein sequence ID" value="KAK0703295.1"/>
    <property type="molecule type" value="Genomic_DNA"/>
</dbReference>
<feature type="non-terminal residue" evidence="1">
    <location>
        <position position="1"/>
    </location>
</feature>
<keyword evidence="2" id="KW-1185">Reference proteome</keyword>
<proteinExistence type="predicted"/>
<gene>
    <name evidence="1" type="ORF">B0T26DRAFT_608977</name>
</gene>
<accession>A0AA40DHH1</accession>
<dbReference type="Proteomes" id="UP001172101">
    <property type="component" value="Unassembled WGS sequence"/>
</dbReference>
<name>A0AA40DHH1_9PEZI</name>
<feature type="non-terminal residue" evidence="1">
    <location>
        <position position="117"/>
    </location>
</feature>
<organism evidence="1 2">
    <name type="scientific">Lasiosphaeria miniovina</name>
    <dbReference type="NCBI Taxonomy" id="1954250"/>
    <lineage>
        <taxon>Eukaryota</taxon>
        <taxon>Fungi</taxon>
        <taxon>Dikarya</taxon>
        <taxon>Ascomycota</taxon>
        <taxon>Pezizomycotina</taxon>
        <taxon>Sordariomycetes</taxon>
        <taxon>Sordariomycetidae</taxon>
        <taxon>Sordariales</taxon>
        <taxon>Lasiosphaeriaceae</taxon>
        <taxon>Lasiosphaeria</taxon>
    </lineage>
</organism>
<dbReference type="RefSeq" id="XP_060290154.1">
    <property type="nucleotide sequence ID" value="XM_060435867.1"/>
</dbReference>